<accession>A0A1X7AN00</accession>
<sequence>MCMARAAITKSFQRADVMSAFLYLQAGNIPDEKDKKRDILSLYKK</sequence>
<dbReference type="AlphaFoldDB" id="A0A1X7AN00"/>
<proteinExistence type="predicted"/>
<evidence type="ECO:0000313" key="1">
    <source>
        <dbReference type="EMBL" id="SMA49486.1"/>
    </source>
</evidence>
<dbReference type="EMBL" id="FWPT01000008">
    <property type="protein sequence ID" value="SMA49486.1"/>
    <property type="molecule type" value="Genomic_DNA"/>
</dbReference>
<name>A0A1X7AN00_9GAMM</name>
<protein>
    <submittedName>
        <fullName evidence="1">Uncharacterized protein</fullName>
    </submittedName>
</protein>
<evidence type="ECO:0000313" key="2">
    <source>
        <dbReference type="Proteomes" id="UP000196573"/>
    </source>
</evidence>
<organism evidence="1 2">
    <name type="scientific">Parendozoicomonas haliclonae</name>
    <dbReference type="NCBI Taxonomy" id="1960125"/>
    <lineage>
        <taxon>Bacteria</taxon>
        <taxon>Pseudomonadati</taxon>
        <taxon>Pseudomonadota</taxon>
        <taxon>Gammaproteobacteria</taxon>
        <taxon>Oceanospirillales</taxon>
        <taxon>Endozoicomonadaceae</taxon>
        <taxon>Parendozoicomonas</taxon>
    </lineage>
</organism>
<dbReference type="Proteomes" id="UP000196573">
    <property type="component" value="Unassembled WGS sequence"/>
</dbReference>
<reference evidence="1 2" key="1">
    <citation type="submission" date="2017-03" db="EMBL/GenBank/DDBJ databases">
        <authorList>
            <person name="Afonso C.L."/>
            <person name="Miller P.J."/>
            <person name="Scott M.A."/>
            <person name="Spackman E."/>
            <person name="Goraichik I."/>
            <person name="Dimitrov K.M."/>
            <person name="Suarez D.L."/>
            <person name="Swayne D.E."/>
        </authorList>
    </citation>
    <scope>NUCLEOTIDE SEQUENCE [LARGE SCALE GENOMIC DNA]</scope>
    <source>
        <strain evidence="1">SB41UT1</strain>
    </source>
</reference>
<gene>
    <name evidence="1" type="ORF">EHSB41UT_03284</name>
</gene>
<keyword evidence="2" id="KW-1185">Reference proteome</keyword>